<dbReference type="EC" id="3.4.22.70" evidence="5"/>
<organism evidence="5 6">
    <name type="scientific">Actinomadura livida</name>
    <dbReference type="NCBI Taxonomy" id="79909"/>
    <lineage>
        <taxon>Bacteria</taxon>
        <taxon>Bacillati</taxon>
        <taxon>Actinomycetota</taxon>
        <taxon>Actinomycetes</taxon>
        <taxon>Streptosporangiales</taxon>
        <taxon>Thermomonosporaceae</taxon>
        <taxon>Actinomadura</taxon>
    </lineage>
</organism>
<dbReference type="Pfam" id="PF04203">
    <property type="entry name" value="Sortase"/>
    <property type="match status" value="1"/>
</dbReference>
<evidence type="ECO:0000313" key="6">
    <source>
        <dbReference type="Proteomes" id="UP000549343"/>
    </source>
</evidence>
<reference evidence="4 7" key="1">
    <citation type="journal article" date="2019" name="Int. J. Syst. Evol. Microbiol.">
        <title>The Global Catalogue of Microorganisms (GCM) 10K type strain sequencing project: providing services to taxonomists for standard genome sequencing and annotation.</title>
        <authorList>
            <consortium name="The Broad Institute Genomics Platform"/>
            <consortium name="The Broad Institute Genome Sequencing Center for Infectious Disease"/>
            <person name="Wu L."/>
            <person name="Ma J."/>
        </authorList>
    </citation>
    <scope>NUCLEOTIDE SEQUENCE [LARGE SCALE GENOMIC DNA]</scope>
    <source>
        <strain evidence="4 7">JCM 10667</strain>
    </source>
</reference>
<dbReference type="EMBL" id="JACHMV010000001">
    <property type="protein sequence ID" value="MBB4772267.1"/>
    <property type="molecule type" value="Genomic_DNA"/>
</dbReference>
<dbReference type="Gene3D" id="2.40.260.10">
    <property type="entry name" value="Sortase"/>
    <property type="match status" value="1"/>
</dbReference>
<evidence type="ECO:0000256" key="2">
    <source>
        <dbReference type="PIRSR" id="PIRSR605754-1"/>
    </source>
</evidence>
<dbReference type="EMBL" id="BAAAHD010000067">
    <property type="protein sequence ID" value="GAA0588957.1"/>
    <property type="molecule type" value="Genomic_DNA"/>
</dbReference>
<dbReference type="RefSeq" id="WP_184879568.1">
    <property type="nucleotide sequence ID" value="NZ_BAAAHD010000067.1"/>
</dbReference>
<accession>A0A7W7MVY5</accession>
<dbReference type="CDD" id="cd05830">
    <property type="entry name" value="Sortase_E"/>
    <property type="match status" value="1"/>
</dbReference>
<name>A0A7W7MVY5_9ACTN</name>
<dbReference type="GO" id="GO:0016787">
    <property type="term" value="F:hydrolase activity"/>
    <property type="evidence" value="ECO:0007669"/>
    <property type="project" value="UniProtKB-KW"/>
</dbReference>
<evidence type="ECO:0000313" key="7">
    <source>
        <dbReference type="Proteomes" id="UP001501427"/>
    </source>
</evidence>
<dbReference type="PROSITE" id="PS51318">
    <property type="entry name" value="TAT"/>
    <property type="match status" value="1"/>
</dbReference>
<dbReference type="NCBIfam" id="TIGR01076">
    <property type="entry name" value="sortase_fam"/>
    <property type="match status" value="1"/>
</dbReference>
<dbReference type="InterPro" id="IPR005754">
    <property type="entry name" value="Sortase"/>
</dbReference>
<evidence type="ECO:0000313" key="4">
    <source>
        <dbReference type="EMBL" id="GAA0588957.1"/>
    </source>
</evidence>
<keyword evidence="1 5" id="KW-0378">Hydrolase</keyword>
<dbReference type="AlphaFoldDB" id="A0A7W7MVY5"/>
<evidence type="ECO:0000256" key="3">
    <source>
        <dbReference type="SAM" id="SignalP"/>
    </source>
</evidence>
<dbReference type="InterPro" id="IPR042003">
    <property type="entry name" value="Sortase_E"/>
</dbReference>
<keyword evidence="7" id="KW-1185">Reference proteome</keyword>
<protein>
    <submittedName>
        <fullName evidence="5">Sortase A</fullName>
        <ecNumber evidence="5">3.4.22.70</ecNumber>
    </submittedName>
</protein>
<sequence length="191" mass="20913">MLDRKLLDRRPFAAAALAACCGLSVLGAPQARAEAAAPAPAAAPERPKKGSVIADIQIKRMGLKATVKEGVSQAVLRYAVGHYPGTALPGQEGNTVLFGHRTTWRRPFHDLDKVRRGDRIVLRAGRMSYVYTARSTHVIKARDRRVLEPVPFVRRSAPDGEYISLITCTPKGSDRYRLVVVGVRRHKKPAG</sequence>
<reference evidence="4" key="3">
    <citation type="submission" date="2023-12" db="EMBL/GenBank/DDBJ databases">
        <authorList>
            <person name="Sun Q."/>
            <person name="Inoue M."/>
        </authorList>
    </citation>
    <scope>NUCLEOTIDE SEQUENCE</scope>
    <source>
        <strain evidence="4">JCM 10667</strain>
    </source>
</reference>
<dbReference type="InterPro" id="IPR006311">
    <property type="entry name" value="TAT_signal"/>
</dbReference>
<dbReference type="Proteomes" id="UP000549343">
    <property type="component" value="Unassembled WGS sequence"/>
</dbReference>
<comment type="caution">
    <text evidence="5">The sequence shown here is derived from an EMBL/GenBank/DDBJ whole genome shotgun (WGS) entry which is preliminary data.</text>
</comment>
<feature type="active site" description="Acyl-thioester intermediate" evidence="2">
    <location>
        <position position="168"/>
    </location>
</feature>
<gene>
    <name evidence="5" type="ORF">F4557_000685</name>
    <name evidence="4" type="ORF">GCM10009546_59200</name>
</gene>
<keyword evidence="3" id="KW-0732">Signal</keyword>
<evidence type="ECO:0000313" key="5">
    <source>
        <dbReference type="EMBL" id="MBB4772267.1"/>
    </source>
</evidence>
<feature type="active site" description="Proton donor/acceptor" evidence="2">
    <location>
        <position position="100"/>
    </location>
</feature>
<dbReference type="SUPFAM" id="SSF63817">
    <property type="entry name" value="Sortase"/>
    <property type="match status" value="1"/>
</dbReference>
<reference evidence="5 6" key="2">
    <citation type="submission" date="2020-08" db="EMBL/GenBank/DDBJ databases">
        <title>Sequencing the genomes of 1000 actinobacteria strains.</title>
        <authorList>
            <person name="Klenk H.-P."/>
        </authorList>
    </citation>
    <scope>NUCLEOTIDE SEQUENCE [LARGE SCALE GENOMIC DNA]</scope>
    <source>
        <strain evidence="5 6">DSM 44772</strain>
    </source>
</reference>
<feature type="signal peptide" evidence="3">
    <location>
        <begin position="1"/>
        <end position="33"/>
    </location>
</feature>
<dbReference type="Proteomes" id="UP001501427">
    <property type="component" value="Unassembled WGS sequence"/>
</dbReference>
<proteinExistence type="predicted"/>
<feature type="chain" id="PRO_5031441165" evidence="3">
    <location>
        <begin position="34"/>
        <end position="191"/>
    </location>
</feature>
<dbReference type="InterPro" id="IPR023365">
    <property type="entry name" value="Sortase_dom-sf"/>
</dbReference>
<evidence type="ECO:0000256" key="1">
    <source>
        <dbReference type="ARBA" id="ARBA00022801"/>
    </source>
</evidence>